<dbReference type="GO" id="GO:0016020">
    <property type="term" value="C:membrane"/>
    <property type="evidence" value="ECO:0007669"/>
    <property type="project" value="InterPro"/>
</dbReference>
<dbReference type="GO" id="GO:0005524">
    <property type="term" value="F:ATP binding"/>
    <property type="evidence" value="ECO:0007669"/>
    <property type="project" value="UniProtKB-KW"/>
</dbReference>
<keyword evidence="3" id="KW-0597">Phosphoprotein</keyword>
<evidence type="ECO:0000256" key="8">
    <source>
        <dbReference type="ARBA" id="ARBA00023012"/>
    </source>
</evidence>
<feature type="region of interest" description="Disordered" evidence="9">
    <location>
        <begin position="374"/>
        <end position="393"/>
    </location>
</feature>
<dbReference type="EMBL" id="WUEK01000002">
    <property type="protein sequence ID" value="MXG88893.1"/>
    <property type="molecule type" value="Genomic_DNA"/>
</dbReference>
<feature type="transmembrane region" description="Helical" evidence="10">
    <location>
        <begin position="43"/>
        <end position="62"/>
    </location>
</feature>
<dbReference type="Gene3D" id="1.20.5.1930">
    <property type="match status" value="1"/>
</dbReference>
<evidence type="ECO:0000256" key="4">
    <source>
        <dbReference type="ARBA" id="ARBA00022679"/>
    </source>
</evidence>
<dbReference type="Gene3D" id="3.30.565.10">
    <property type="entry name" value="Histidine kinase-like ATPase, C-terminal domain"/>
    <property type="match status" value="1"/>
</dbReference>
<dbReference type="EC" id="2.7.13.3" evidence="2"/>
<feature type="transmembrane region" description="Helical" evidence="10">
    <location>
        <begin position="108"/>
        <end position="129"/>
    </location>
</feature>
<evidence type="ECO:0000259" key="12">
    <source>
        <dbReference type="Pfam" id="PF07730"/>
    </source>
</evidence>
<evidence type="ECO:0000256" key="7">
    <source>
        <dbReference type="ARBA" id="ARBA00022840"/>
    </source>
</evidence>
<comment type="catalytic activity">
    <reaction evidence="1">
        <text>ATP + protein L-histidine = ADP + protein N-phospho-L-histidine.</text>
        <dbReference type="EC" id="2.7.13.3"/>
    </reaction>
</comment>
<keyword evidence="10" id="KW-1133">Transmembrane helix</keyword>
<dbReference type="GO" id="GO:0046983">
    <property type="term" value="F:protein dimerization activity"/>
    <property type="evidence" value="ECO:0007669"/>
    <property type="project" value="InterPro"/>
</dbReference>
<evidence type="ECO:0000256" key="6">
    <source>
        <dbReference type="ARBA" id="ARBA00022777"/>
    </source>
</evidence>
<sequence length="427" mass="45916">MDGRMTPRRTGPRWAEPETWAPEAVLAGLVLVYGLLEAYRSAYAGGAILLLVLGFTVATALSRHLPGAALVLVWLMGACQVLTGTSVLLVEFAVVFVAFGCARWGREVTVVLSGLSIPAAGLVVAFLLATDVFRGMLLGIDQARQVQDVVERLSDTWQLGAAVVGALVLVVPWLAGLTLRFLARAQRSQASEEVAHADAALAQREAAQAQEIARLRDDQARLARDVHDVVGHSLAVILAQAESAQYLPDDPATLKRTLATVADSARTSLDDVRRVLAPTPDPEPSRPGGFDELVAGVRSSGREVVVDEVGEARPLPPELEVVAHRVVQEMLTNAVRHGRRDRPIRVERHWPHDSFERDLRLEVSNALADAGETQPISVVDPGGPRGGQGLPGMRRRVEAVGGRLDVRRRSGPDGPTFTTTAWVPVRA</sequence>
<feature type="domain" description="Signal transduction histidine kinase subgroup 3 dimerisation and phosphoacceptor" evidence="12">
    <location>
        <begin position="220"/>
        <end position="276"/>
    </location>
</feature>
<dbReference type="PANTHER" id="PTHR24421">
    <property type="entry name" value="NITRATE/NITRITE SENSOR PROTEIN NARX-RELATED"/>
    <property type="match status" value="1"/>
</dbReference>
<evidence type="ECO:0000256" key="9">
    <source>
        <dbReference type="SAM" id="MobiDB-lite"/>
    </source>
</evidence>
<feature type="transmembrane region" description="Helical" evidence="10">
    <location>
        <begin position="159"/>
        <end position="182"/>
    </location>
</feature>
<name>A0A6L7ENI7_9ACTN</name>
<dbReference type="SUPFAM" id="SSF55874">
    <property type="entry name" value="ATPase domain of HSP90 chaperone/DNA topoisomerase II/histidine kinase"/>
    <property type="match status" value="1"/>
</dbReference>
<evidence type="ECO:0000313" key="13">
    <source>
        <dbReference type="EMBL" id="MXG88893.1"/>
    </source>
</evidence>
<reference evidence="13 14" key="1">
    <citation type="submission" date="2019-12" db="EMBL/GenBank/DDBJ databases">
        <authorList>
            <person name="Kun Z."/>
        </authorList>
    </citation>
    <scope>NUCLEOTIDE SEQUENCE [LARGE SCALE GENOMIC DNA]</scope>
    <source>
        <strain evidence="13 14">YIM 123512</strain>
    </source>
</reference>
<evidence type="ECO:0000313" key="14">
    <source>
        <dbReference type="Proteomes" id="UP000473325"/>
    </source>
</evidence>
<evidence type="ECO:0000256" key="2">
    <source>
        <dbReference type="ARBA" id="ARBA00012438"/>
    </source>
</evidence>
<dbReference type="GO" id="GO:0000155">
    <property type="term" value="F:phosphorelay sensor kinase activity"/>
    <property type="evidence" value="ECO:0007669"/>
    <property type="project" value="InterPro"/>
</dbReference>
<dbReference type="InterPro" id="IPR050482">
    <property type="entry name" value="Sensor_HK_TwoCompSys"/>
</dbReference>
<feature type="transmembrane region" description="Helical" evidence="10">
    <location>
        <begin position="68"/>
        <end position="101"/>
    </location>
</feature>
<keyword evidence="6" id="KW-0418">Kinase</keyword>
<comment type="caution">
    <text evidence="13">The sequence shown here is derived from an EMBL/GenBank/DDBJ whole genome shotgun (WGS) entry which is preliminary data.</text>
</comment>
<keyword evidence="8" id="KW-0902">Two-component regulatory system</keyword>
<gene>
    <name evidence="13" type="ORF">GRQ65_04945</name>
</gene>
<evidence type="ECO:0000259" key="11">
    <source>
        <dbReference type="Pfam" id="PF02518"/>
    </source>
</evidence>
<dbReference type="InterPro" id="IPR036890">
    <property type="entry name" value="HATPase_C_sf"/>
</dbReference>
<keyword evidence="7" id="KW-0067">ATP-binding</keyword>
<protein>
    <recommendedName>
        <fullName evidence="2">histidine kinase</fullName>
        <ecNumber evidence="2">2.7.13.3</ecNumber>
    </recommendedName>
</protein>
<dbReference type="Pfam" id="PF02518">
    <property type="entry name" value="HATPase_c"/>
    <property type="match status" value="1"/>
</dbReference>
<organism evidence="13 14">
    <name type="scientific">Nocardioides flavescens</name>
    <dbReference type="NCBI Taxonomy" id="2691959"/>
    <lineage>
        <taxon>Bacteria</taxon>
        <taxon>Bacillati</taxon>
        <taxon>Actinomycetota</taxon>
        <taxon>Actinomycetes</taxon>
        <taxon>Propionibacteriales</taxon>
        <taxon>Nocardioidaceae</taxon>
        <taxon>Nocardioides</taxon>
    </lineage>
</organism>
<evidence type="ECO:0000256" key="3">
    <source>
        <dbReference type="ARBA" id="ARBA00022553"/>
    </source>
</evidence>
<accession>A0A6L7ENI7</accession>
<keyword evidence="14" id="KW-1185">Reference proteome</keyword>
<dbReference type="InterPro" id="IPR003594">
    <property type="entry name" value="HATPase_dom"/>
</dbReference>
<dbReference type="AlphaFoldDB" id="A0A6L7ENI7"/>
<proteinExistence type="predicted"/>
<feature type="domain" description="Histidine kinase/HSP90-like ATPase" evidence="11">
    <location>
        <begin position="323"/>
        <end position="419"/>
    </location>
</feature>
<evidence type="ECO:0000256" key="5">
    <source>
        <dbReference type="ARBA" id="ARBA00022741"/>
    </source>
</evidence>
<keyword evidence="10" id="KW-0812">Transmembrane</keyword>
<keyword evidence="4" id="KW-0808">Transferase</keyword>
<dbReference type="Pfam" id="PF07730">
    <property type="entry name" value="HisKA_3"/>
    <property type="match status" value="1"/>
</dbReference>
<dbReference type="Proteomes" id="UP000473325">
    <property type="component" value="Unassembled WGS sequence"/>
</dbReference>
<evidence type="ECO:0000256" key="10">
    <source>
        <dbReference type="SAM" id="Phobius"/>
    </source>
</evidence>
<evidence type="ECO:0000256" key="1">
    <source>
        <dbReference type="ARBA" id="ARBA00000085"/>
    </source>
</evidence>
<keyword evidence="10" id="KW-0472">Membrane</keyword>
<keyword evidence="5" id="KW-0547">Nucleotide-binding</keyword>
<dbReference type="RefSeq" id="WP_160875684.1">
    <property type="nucleotide sequence ID" value="NZ_WUEK01000002.1"/>
</dbReference>
<dbReference type="InterPro" id="IPR011712">
    <property type="entry name" value="Sig_transdc_His_kin_sub3_dim/P"/>
</dbReference>
<dbReference type="PANTHER" id="PTHR24421:SF10">
    <property type="entry name" value="NITRATE_NITRITE SENSOR PROTEIN NARQ"/>
    <property type="match status" value="1"/>
</dbReference>